<dbReference type="Pfam" id="PF00078">
    <property type="entry name" value="RVT_1"/>
    <property type="match status" value="1"/>
</dbReference>
<dbReference type="InterPro" id="IPR043128">
    <property type="entry name" value="Rev_trsase/Diguanyl_cyclase"/>
</dbReference>
<dbReference type="OrthoDB" id="109223at2759"/>
<keyword evidence="3" id="KW-1185">Reference proteome</keyword>
<dbReference type="PANTHER" id="PTHR33064:SF37">
    <property type="entry name" value="RIBONUCLEASE H"/>
    <property type="match status" value="1"/>
</dbReference>
<dbReference type="SUPFAM" id="SSF56672">
    <property type="entry name" value="DNA/RNA polymerases"/>
    <property type="match status" value="1"/>
</dbReference>
<evidence type="ECO:0000313" key="2">
    <source>
        <dbReference type="EMBL" id="GMF27830.1"/>
    </source>
</evidence>
<dbReference type="InterPro" id="IPR043502">
    <property type="entry name" value="DNA/RNA_pol_sf"/>
</dbReference>
<name>A0A9W6X2Z0_9STRA</name>
<dbReference type="Gene3D" id="3.30.70.270">
    <property type="match status" value="2"/>
</dbReference>
<dbReference type="InterPro" id="IPR001969">
    <property type="entry name" value="Aspartic_peptidase_AS"/>
</dbReference>
<evidence type="ECO:0000313" key="3">
    <source>
        <dbReference type="Proteomes" id="UP001165121"/>
    </source>
</evidence>
<dbReference type="CDD" id="cd01647">
    <property type="entry name" value="RT_LTR"/>
    <property type="match status" value="1"/>
</dbReference>
<proteinExistence type="predicted"/>
<dbReference type="Gene3D" id="3.10.10.10">
    <property type="entry name" value="HIV Type 1 Reverse Transcriptase, subunit A, domain 1"/>
    <property type="match status" value="1"/>
</dbReference>
<reference evidence="2" key="1">
    <citation type="submission" date="2023-04" db="EMBL/GenBank/DDBJ databases">
        <title>Phytophthora fragariaefolia NBRC 109709.</title>
        <authorList>
            <person name="Ichikawa N."/>
            <person name="Sato H."/>
            <person name="Tonouchi N."/>
        </authorList>
    </citation>
    <scope>NUCLEOTIDE SEQUENCE</scope>
    <source>
        <strain evidence="2">NBRC 109709</strain>
    </source>
</reference>
<dbReference type="GO" id="GO:0004190">
    <property type="term" value="F:aspartic-type endopeptidase activity"/>
    <property type="evidence" value="ECO:0007669"/>
    <property type="project" value="InterPro"/>
</dbReference>
<dbReference type="InterPro" id="IPR051320">
    <property type="entry name" value="Viral_Replic_Matur_Polypro"/>
</dbReference>
<organism evidence="2 3">
    <name type="scientific">Phytophthora fragariaefolia</name>
    <dbReference type="NCBI Taxonomy" id="1490495"/>
    <lineage>
        <taxon>Eukaryota</taxon>
        <taxon>Sar</taxon>
        <taxon>Stramenopiles</taxon>
        <taxon>Oomycota</taxon>
        <taxon>Peronosporomycetes</taxon>
        <taxon>Peronosporales</taxon>
        <taxon>Peronosporaceae</taxon>
        <taxon>Phytophthora</taxon>
    </lineage>
</organism>
<dbReference type="GO" id="GO:0006508">
    <property type="term" value="P:proteolysis"/>
    <property type="evidence" value="ECO:0007669"/>
    <property type="project" value="InterPro"/>
</dbReference>
<dbReference type="InterPro" id="IPR000477">
    <property type="entry name" value="RT_dom"/>
</dbReference>
<sequence length="617" mass="68743">MMELDLLPGGSRGYWKYHAPGKWFKQAKVVGKINNEKATLLFDSGAEVSIIDTAFARKVTLAGSLVCYFDAWAGAQSGQNAIPGMDFMVPAGIRLDPADGSLCLPDEVKIQLSGRRQLYSANSQLVTLDQHLEVPEAEVIEVPIRSGPSPHSKLWVTRGPSWDATIDLQQAPKETEQPADPMVERPQYLTPTKIARRPVPNPKPVVSAIARRDVLSTGKPPEIVKDERLHDRDTGPPTEMLGEPATPSIQSEQLIDMALKRDPTVAALEPPVTLKSEVAEEEQICYHEGGYLFVEDVEQHMALLPEVISSTDEVMVEDTQAGDPEFNTPEEIDHLRRIIWRRKHFLIGKGNALPPAALGAVCDIDVGGAAPMAQRVRPVAPQFREKLSQLIKGLLSAKIIQPSTSPWPSPIVIIIKKNGVDIRLCIDYRLVNSLTRLMVYPMPLINDLLEDLDKVLWYCSLDMASDFWVWLRMPFGLKNAPQLYQRLVDNALYGHLKIRVNSDSALPIDVFKDGEAETDQKPSILGRRSYIDDILVTASDWDVLCEKVENLLEACDRWNLSISVVKSFWGPRKVDYLGHRVSADGLEADPKDLESLANLPFPRTLRSMQSFLGSLNY</sequence>
<feature type="domain" description="Reverse transcriptase" evidence="1">
    <location>
        <begin position="469"/>
        <end position="580"/>
    </location>
</feature>
<dbReference type="PROSITE" id="PS00141">
    <property type="entry name" value="ASP_PROTEASE"/>
    <property type="match status" value="1"/>
</dbReference>
<gene>
    <name evidence="2" type="ORF">Pfra01_000561700</name>
</gene>
<dbReference type="EMBL" id="BSXT01000450">
    <property type="protein sequence ID" value="GMF27830.1"/>
    <property type="molecule type" value="Genomic_DNA"/>
</dbReference>
<dbReference type="PANTHER" id="PTHR33064">
    <property type="entry name" value="POL PROTEIN"/>
    <property type="match status" value="1"/>
</dbReference>
<accession>A0A9W6X2Z0</accession>
<protein>
    <submittedName>
        <fullName evidence="2">Unnamed protein product</fullName>
    </submittedName>
</protein>
<dbReference type="Proteomes" id="UP001165121">
    <property type="component" value="Unassembled WGS sequence"/>
</dbReference>
<comment type="caution">
    <text evidence="2">The sequence shown here is derived from an EMBL/GenBank/DDBJ whole genome shotgun (WGS) entry which is preliminary data.</text>
</comment>
<dbReference type="AlphaFoldDB" id="A0A9W6X2Z0"/>
<evidence type="ECO:0000259" key="1">
    <source>
        <dbReference type="Pfam" id="PF00078"/>
    </source>
</evidence>